<dbReference type="GO" id="GO:0005634">
    <property type="term" value="C:nucleus"/>
    <property type="evidence" value="ECO:0007669"/>
    <property type="project" value="UniProtKB-SubCell"/>
</dbReference>
<evidence type="ECO:0000313" key="9">
    <source>
        <dbReference type="EMBL" id="KAI7789731.1"/>
    </source>
</evidence>
<keyword evidence="6" id="KW-0378">Hydrolase</keyword>
<dbReference type="InterPro" id="IPR027806">
    <property type="entry name" value="HARBI1_dom"/>
</dbReference>
<protein>
    <recommendedName>
        <fullName evidence="8">DDE Tnp4 domain-containing protein</fullName>
    </recommendedName>
</protein>
<accession>A0A9W7T3P9</accession>
<proteinExistence type="inferred from homology"/>
<organism evidence="9 10">
    <name type="scientific">Triplophysa rosa</name>
    <name type="common">Cave loach</name>
    <dbReference type="NCBI Taxonomy" id="992332"/>
    <lineage>
        <taxon>Eukaryota</taxon>
        <taxon>Metazoa</taxon>
        <taxon>Chordata</taxon>
        <taxon>Craniata</taxon>
        <taxon>Vertebrata</taxon>
        <taxon>Euteleostomi</taxon>
        <taxon>Actinopterygii</taxon>
        <taxon>Neopterygii</taxon>
        <taxon>Teleostei</taxon>
        <taxon>Ostariophysi</taxon>
        <taxon>Cypriniformes</taxon>
        <taxon>Nemacheilidae</taxon>
        <taxon>Triplophysa</taxon>
    </lineage>
</organism>
<dbReference type="EMBL" id="JAFHDT010000366">
    <property type="protein sequence ID" value="KAI7789731.1"/>
    <property type="molecule type" value="Genomic_DNA"/>
</dbReference>
<dbReference type="PANTHER" id="PTHR22930">
    <property type="match status" value="1"/>
</dbReference>
<comment type="subcellular location">
    <subcellularLocation>
        <location evidence="2">Nucleus</location>
    </subcellularLocation>
</comment>
<gene>
    <name evidence="9" type="ORF">IRJ41_008318</name>
</gene>
<comment type="similarity">
    <text evidence="3">Belongs to the HARBI1 family.</text>
</comment>
<dbReference type="InterPro" id="IPR045249">
    <property type="entry name" value="HARBI1-like"/>
</dbReference>
<name>A0A9W7T3P9_TRIRA</name>
<keyword evidence="5" id="KW-0479">Metal-binding</keyword>
<dbReference type="GO" id="GO:0016787">
    <property type="term" value="F:hydrolase activity"/>
    <property type="evidence" value="ECO:0007669"/>
    <property type="project" value="UniProtKB-KW"/>
</dbReference>
<dbReference type="GO" id="GO:0046872">
    <property type="term" value="F:metal ion binding"/>
    <property type="evidence" value="ECO:0007669"/>
    <property type="project" value="UniProtKB-KW"/>
</dbReference>
<feature type="domain" description="DDE Tnp4" evidence="8">
    <location>
        <begin position="124"/>
        <end position="290"/>
    </location>
</feature>
<evidence type="ECO:0000313" key="10">
    <source>
        <dbReference type="Proteomes" id="UP001059041"/>
    </source>
</evidence>
<keyword evidence="4" id="KW-0540">Nuclease</keyword>
<evidence type="ECO:0000256" key="1">
    <source>
        <dbReference type="ARBA" id="ARBA00001968"/>
    </source>
</evidence>
<dbReference type="AlphaFoldDB" id="A0A9W7T3P9"/>
<keyword evidence="10" id="KW-1185">Reference proteome</keyword>
<dbReference type="Proteomes" id="UP001059041">
    <property type="component" value="Unassembled WGS sequence"/>
</dbReference>
<dbReference type="Pfam" id="PF13359">
    <property type="entry name" value="DDE_Tnp_4"/>
    <property type="match status" value="1"/>
</dbReference>
<evidence type="ECO:0000256" key="5">
    <source>
        <dbReference type="ARBA" id="ARBA00022723"/>
    </source>
</evidence>
<comment type="caution">
    <text evidence="9">The sequence shown here is derived from an EMBL/GenBank/DDBJ whole genome shotgun (WGS) entry which is preliminary data.</text>
</comment>
<evidence type="ECO:0000256" key="3">
    <source>
        <dbReference type="ARBA" id="ARBA00006958"/>
    </source>
</evidence>
<evidence type="ECO:0000256" key="2">
    <source>
        <dbReference type="ARBA" id="ARBA00004123"/>
    </source>
</evidence>
<sequence>MELRDYPDRFKIYFRMSVAQFDALLAILKPHIKKKTTNFREPIDPEQRLAVCLRYLSTGDPFTTIASSFRLGISTVGMIVRETCDQIWLQLKDTYMPTPTEDIWKHTARRFNERWNFPKCIGALDGKHVKIEAPANTGSLFFNYKGTFSIVLLALVDADYRFLAIDVGSYGGNSDGGIFADSALGRTLHRGTLNVPAPLELPSAPELGKVNHVIVADEAFPMKPYLLRPYGGKRLQEDKRIFNLRLSKARRISENAFGILTQRFRVYKRPMEVNPDLADNIIKATCILSNYLRHEVMGQVSKVDSFDFDNAGNACLEEFQRPRGNRASEEALHIRDTFRKYFVSAAGEVPWQYDRVRCGHTVIV</sequence>
<evidence type="ECO:0000256" key="7">
    <source>
        <dbReference type="ARBA" id="ARBA00023242"/>
    </source>
</evidence>
<evidence type="ECO:0000256" key="4">
    <source>
        <dbReference type="ARBA" id="ARBA00022722"/>
    </source>
</evidence>
<evidence type="ECO:0000259" key="8">
    <source>
        <dbReference type="Pfam" id="PF13359"/>
    </source>
</evidence>
<reference evidence="9" key="1">
    <citation type="submission" date="2021-02" db="EMBL/GenBank/DDBJ databases">
        <title>Comparative genomics reveals that relaxation of natural selection precedes convergent phenotypic evolution of cavefish.</title>
        <authorList>
            <person name="Peng Z."/>
        </authorList>
    </citation>
    <scope>NUCLEOTIDE SEQUENCE</scope>
    <source>
        <tissue evidence="9">Muscle</tissue>
    </source>
</reference>
<keyword evidence="7" id="KW-0539">Nucleus</keyword>
<comment type="cofactor">
    <cofactor evidence="1">
        <name>a divalent metal cation</name>
        <dbReference type="ChEBI" id="CHEBI:60240"/>
    </cofactor>
</comment>
<dbReference type="GO" id="GO:0004518">
    <property type="term" value="F:nuclease activity"/>
    <property type="evidence" value="ECO:0007669"/>
    <property type="project" value="UniProtKB-KW"/>
</dbReference>
<dbReference type="PANTHER" id="PTHR22930:SF220">
    <property type="entry name" value="PROTEIN ALP1-LIKE"/>
    <property type="match status" value="1"/>
</dbReference>
<evidence type="ECO:0000256" key="6">
    <source>
        <dbReference type="ARBA" id="ARBA00022801"/>
    </source>
</evidence>